<dbReference type="Gene3D" id="3.30.420.40">
    <property type="match status" value="1"/>
</dbReference>
<dbReference type="AlphaFoldDB" id="A0AAC9EU84"/>
<gene>
    <name evidence="1" type="ORF">ACH24_03235</name>
</gene>
<dbReference type="EMBL" id="CP012505">
    <property type="protein sequence ID" value="ALB01729.1"/>
    <property type="molecule type" value="Genomic_DNA"/>
</dbReference>
<name>A0AAC9EU84_9GAMM</name>
<dbReference type="Pfam" id="PF00480">
    <property type="entry name" value="ROK"/>
    <property type="match status" value="1"/>
</dbReference>
<organism evidence="1 2">
    <name type="scientific">Francisella persica ATCC VR-331</name>
    <dbReference type="NCBI Taxonomy" id="1086726"/>
    <lineage>
        <taxon>Bacteria</taxon>
        <taxon>Pseudomonadati</taxon>
        <taxon>Pseudomonadota</taxon>
        <taxon>Gammaproteobacteria</taxon>
        <taxon>Thiotrichales</taxon>
        <taxon>Francisellaceae</taxon>
        <taxon>Francisella</taxon>
    </lineage>
</organism>
<sequence>MLALLTFIYNDFMESPLIDEFKIKVVVVLIDKKHRIVRKRNINFNGVNLKQLIQDKYTVKSEIYNDVNVGILGEAKYGAGVGYDDIIVT</sequence>
<protein>
    <submittedName>
        <fullName evidence="1">Uncharacterized protein</fullName>
    </submittedName>
</protein>
<reference evidence="1 2" key="1">
    <citation type="journal article" date="2016" name="Int. J. Syst. Evol. Microbiol.">
        <title>Reclassification of Wolbachia persica as Francisella persica comb. nov. and emended description of the family Francisellaceae.</title>
        <authorList>
            <person name="Larson M.A."/>
            <person name="Nalbantoglu U."/>
            <person name="Sayood K."/>
            <person name="Zentz E.B."/>
            <person name="Cer R.Z."/>
            <person name="Iwen P.C."/>
            <person name="Francesconi S.C."/>
            <person name="Bishop-Lilly K.A."/>
            <person name="Mokashi V.P."/>
            <person name="Sjostedt A."/>
            <person name="Hinrichs S.H."/>
        </authorList>
    </citation>
    <scope>NUCLEOTIDE SEQUENCE [LARGE SCALE GENOMIC DNA]</scope>
    <source>
        <strain evidence="1 2">FSC845</strain>
    </source>
</reference>
<evidence type="ECO:0000313" key="1">
    <source>
        <dbReference type="EMBL" id="ALB01729.1"/>
    </source>
</evidence>
<proteinExistence type="predicted"/>
<dbReference type="InterPro" id="IPR000600">
    <property type="entry name" value="ROK"/>
</dbReference>
<dbReference type="Proteomes" id="UP000242800">
    <property type="component" value="Chromosome"/>
</dbReference>
<dbReference type="InterPro" id="IPR043129">
    <property type="entry name" value="ATPase_NBD"/>
</dbReference>
<dbReference type="KEGG" id="fper:ACH24_03235"/>
<keyword evidence="2" id="KW-1185">Reference proteome</keyword>
<dbReference type="SUPFAM" id="SSF53067">
    <property type="entry name" value="Actin-like ATPase domain"/>
    <property type="match status" value="1"/>
</dbReference>
<evidence type="ECO:0000313" key="2">
    <source>
        <dbReference type="Proteomes" id="UP000242800"/>
    </source>
</evidence>
<accession>A0AAC9EU84</accession>